<dbReference type="Proteomes" id="UP000630718">
    <property type="component" value="Unassembled WGS sequence"/>
</dbReference>
<feature type="region of interest" description="Disordered" evidence="1">
    <location>
        <begin position="1"/>
        <end position="31"/>
    </location>
</feature>
<proteinExistence type="predicted"/>
<organism evidence="2 3">
    <name type="scientific">Streptomyces fumanus</name>
    <dbReference type="NCBI Taxonomy" id="67302"/>
    <lineage>
        <taxon>Bacteria</taxon>
        <taxon>Bacillati</taxon>
        <taxon>Actinomycetota</taxon>
        <taxon>Actinomycetes</taxon>
        <taxon>Kitasatosporales</taxon>
        <taxon>Streptomycetaceae</taxon>
        <taxon>Streptomyces</taxon>
    </lineage>
</organism>
<reference evidence="2" key="2">
    <citation type="submission" date="2020-09" db="EMBL/GenBank/DDBJ databases">
        <authorList>
            <person name="Sun Q."/>
            <person name="Ohkuma M."/>
        </authorList>
    </citation>
    <scope>NUCLEOTIDE SEQUENCE</scope>
    <source>
        <strain evidence="2">JCM 4477</strain>
    </source>
</reference>
<accession>A0A919A2V1</accession>
<protein>
    <submittedName>
        <fullName evidence="2">Uncharacterized protein</fullName>
    </submittedName>
</protein>
<name>A0A919A2V1_9ACTN</name>
<evidence type="ECO:0000313" key="2">
    <source>
        <dbReference type="EMBL" id="GHE84850.1"/>
    </source>
</evidence>
<dbReference type="EMBL" id="BNBI01000001">
    <property type="protein sequence ID" value="GHE84850.1"/>
    <property type="molecule type" value="Genomic_DNA"/>
</dbReference>
<gene>
    <name evidence="2" type="ORF">GCM10018772_04950</name>
</gene>
<reference evidence="2" key="1">
    <citation type="journal article" date="2014" name="Int. J. Syst. Evol. Microbiol.">
        <title>Complete genome sequence of Corynebacterium casei LMG S-19264T (=DSM 44701T), isolated from a smear-ripened cheese.</title>
        <authorList>
            <consortium name="US DOE Joint Genome Institute (JGI-PGF)"/>
            <person name="Walter F."/>
            <person name="Albersmeier A."/>
            <person name="Kalinowski J."/>
            <person name="Ruckert C."/>
        </authorList>
    </citation>
    <scope>NUCLEOTIDE SEQUENCE</scope>
    <source>
        <strain evidence="2">JCM 4477</strain>
    </source>
</reference>
<evidence type="ECO:0000313" key="3">
    <source>
        <dbReference type="Proteomes" id="UP000630718"/>
    </source>
</evidence>
<sequence>MSDQPYTDDDLRAEAARQLSAHGPGASREQTYAAMLDAPIESTRDTDGPTWSEALDAPDLSTPAATINALINDAADVSEWAVHLGADGLEPLGEQLTAHTQNGPWFRLHFAVRPDMPDDMRRALVEGIGQEIAKHFPTA</sequence>
<comment type="caution">
    <text evidence="2">The sequence shown here is derived from an EMBL/GenBank/DDBJ whole genome shotgun (WGS) entry which is preliminary data.</text>
</comment>
<dbReference type="RefSeq" id="WP_190202388.1">
    <property type="nucleotide sequence ID" value="NZ_BNBI01000001.1"/>
</dbReference>
<evidence type="ECO:0000256" key="1">
    <source>
        <dbReference type="SAM" id="MobiDB-lite"/>
    </source>
</evidence>
<keyword evidence="3" id="KW-1185">Reference proteome</keyword>
<dbReference type="AlphaFoldDB" id="A0A919A2V1"/>